<dbReference type="Proteomes" id="UP001151234">
    <property type="component" value="Unassembled WGS sequence"/>
</dbReference>
<dbReference type="PANTHER" id="PTHR33055">
    <property type="entry name" value="TRANSPOSASE FOR INSERTION SEQUENCE ELEMENT IS1111A"/>
    <property type="match status" value="1"/>
</dbReference>
<feature type="domain" description="Transposase IS116/IS110/IS902 C-terminal" evidence="2">
    <location>
        <begin position="179"/>
        <end position="258"/>
    </location>
</feature>
<dbReference type="GO" id="GO:0003677">
    <property type="term" value="F:DNA binding"/>
    <property type="evidence" value="ECO:0007669"/>
    <property type="project" value="InterPro"/>
</dbReference>
<reference evidence="3" key="1">
    <citation type="submission" date="2022-11" db="EMBL/GenBank/DDBJ databases">
        <title>Draft genome sequence of Hoeflea poritis E7-10 and Hoeflea prorocentri PM5-8, separated from scleractinian coral Porites lutea and marine dinoflagellate.</title>
        <authorList>
            <person name="Zhang G."/>
            <person name="Wei Q."/>
            <person name="Cai L."/>
        </authorList>
    </citation>
    <scope>NUCLEOTIDE SEQUENCE</scope>
    <source>
        <strain evidence="3">PM5-8</strain>
    </source>
</reference>
<accession>A0A9X3UDL6</accession>
<dbReference type="GO" id="GO:0006313">
    <property type="term" value="P:DNA transposition"/>
    <property type="evidence" value="ECO:0007669"/>
    <property type="project" value="InterPro"/>
</dbReference>
<evidence type="ECO:0000313" key="3">
    <source>
        <dbReference type="EMBL" id="MDA5397152.1"/>
    </source>
</evidence>
<dbReference type="NCBIfam" id="NF033542">
    <property type="entry name" value="transpos_IS110"/>
    <property type="match status" value="1"/>
</dbReference>
<dbReference type="RefSeq" id="WP_267988621.1">
    <property type="nucleotide sequence ID" value="NZ_JAPJZI010000001.1"/>
</dbReference>
<evidence type="ECO:0000259" key="2">
    <source>
        <dbReference type="Pfam" id="PF02371"/>
    </source>
</evidence>
<dbReference type="InterPro" id="IPR003346">
    <property type="entry name" value="Transposase_20"/>
</dbReference>
<evidence type="ECO:0000259" key="1">
    <source>
        <dbReference type="Pfam" id="PF01548"/>
    </source>
</evidence>
<evidence type="ECO:0000313" key="4">
    <source>
        <dbReference type="Proteomes" id="UP001151234"/>
    </source>
</evidence>
<dbReference type="InterPro" id="IPR047650">
    <property type="entry name" value="Transpos_IS110"/>
</dbReference>
<proteinExistence type="predicted"/>
<dbReference type="InterPro" id="IPR002525">
    <property type="entry name" value="Transp_IS110-like_N"/>
</dbReference>
<dbReference type="AlphaFoldDB" id="A0A9X3UDL6"/>
<dbReference type="GO" id="GO:0004803">
    <property type="term" value="F:transposase activity"/>
    <property type="evidence" value="ECO:0007669"/>
    <property type="project" value="InterPro"/>
</dbReference>
<feature type="domain" description="Transposase IS110-like N-terminal" evidence="1">
    <location>
        <begin position="51"/>
        <end position="112"/>
    </location>
</feature>
<dbReference type="Pfam" id="PF02371">
    <property type="entry name" value="Transposase_20"/>
    <property type="match status" value="1"/>
</dbReference>
<sequence>MLKTFTEQKSEWDWKEGAPAPRVRQMTADVISQGLGLPKFEARCVQTALSAMRNKTDRNDAKGIAQMMRTGWFREVHVKSDESHRLRILLANRRMLKRKFLDIENTIRGTLKVFGIKTGHISRAKFDHRMRELLCNEDPFLHEMIDPMLQARSVLLVQFTRCERLIMLAAKANPVTRGFMTIPGVGPMTAVAVMSGIDDPKRFRHSKTVGAYFGMTPQRFQSGTVDQEGRISKCGDGEVRTLLFEAGNSILCRVQKWSALKSWGLRIQRRNGFKCACVAVGRKLAVIMHRMWVDGTEFQFSAEKAAA</sequence>
<dbReference type="Pfam" id="PF01548">
    <property type="entry name" value="DEDD_Tnp_IS110"/>
    <property type="match status" value="1"/>
</dbReference>
<keyword evidence="4" id="KW-1185">Reference proteome</keyword>
<organism evidence="3 4">
    <name type="scientific">Hoeflea prorocentri</name>
    <dbReference type="NCBI Taxonomy" id="1922333"/>
    <lineage>
        <taxon>Bacteria</taxon>
        <taxon>Pseudomonadati</taxon>
        <taxon>Pseudomonadota</taxon>
        <taxon>Alphaproteobacteria</taxon>
        <taxon>Hyphomicrobiales</taxon>
        <taxon>Rhizobiaceae</taxon>
        <taxon>Hoeflea</taxon>
    </lineage>
</organism>
<dbReference type="PANTHER" id="PTHR33055:SF3">
    <property type="entry name" value="PUTATIVE TRANSPOSASE FOR IS117-RELATED"/>
    <property type="match status" value="1"/>
</dbReference>
<gene>
    <name evidence="3" type="ORF">OQ273_01090</name>
</gene>
<protein>
    <submittedName>
        <fullName evidence="3">IS110 family transposase</fullName>
    </submittedName>
</protein>
<comment type="caution">
    <text evidence="3">The sequence shown here is derived from an EMBL/GenBank/DDBJ whole genome shotgun (WGS) entry which is preliminary data.</text>
</comment>
<dbReference type="EMBL" id="JAPJZI010000001">
    <property type="protein sequence ID" value="MDA5397152.1"/>
    <property type="molecule type" value="Genomic_DNA"/>
</dbReference>
<name>A0A9X3UDL6_9HYPH</name>